<sequence>MKAPIFTILLLGTLLSANAQVKSDTAKVAAQSTAKVSAKADTVGCWFKELRRTRYSYGWFRSTKDSTLREVWQHGYMVKGSTVVYLYSDKKTKVKNRIVDSFEHGSPAMAANVK</sequence>
<organism evidence="2 3">
    <name type="scientific">Mucilaginibacter jinjuensis</name>
    <dbReference type="NCBI Taxonomy" id="1176721"/>
    <lineage>
        <taxon>Bacteria</taxon>
        <taxon>Pseudomonadati</taxon>
        <taxon>Bacteroidota</taxon>
        <taxon>Sphingobacteriia</taxon>
        <taxon>Sphingobacteriales</taxon>
        <taxon>Sphingobacteriaceae</taxon>
        <taxon>Mucilaginibacter</taxon>
    </lineage>
</organism>
<feature type="chain" id="PRO_5046094291" evidence="1">
    <location>
        <begin position="20"/>
        <end position="114"/>
    </location>
</feature>
<feature type="signal peptide" evidence="1">
    <location>
        <begin position="1"/>
        <end position="19"/>
    </location>
</feature>
<proteinExistence type="predicted"/>
<name>A0ABY7TFK7_9SPHI</name>
<keyword evidence="3" id="KW-1185">Reference proteome</keyword>
<evidence type="ECO:0000313" key="3">
    <source>
        <dbReference type="Proteomes" id="UP001216139"/>
    </source>
</evidence>
<gene>
    <name evidence="2" type="ORF">PQO05_11270</name>
</gene>
<protein>
    <submittedName>
        <fullName evidence="2">Uncharacterized protein</fullName>
    </submittedName>
</protein>
<evidence type="ECO:0000313" key="2">
    <source>
        <dbReference type="EMBL" id="WCT14513.1"/>
    </source>
</evidence>
<dbReference type="Proteomes" id="UP001216139">
    <property type="component" value="Chromosome"/>
</dbReference>
<evidence type="ECO:0000256" key="1">
    <source>
        <dbReference type="SAM" id="SignalP"/>
    </source>
</evidence>
<accession>A0ABY7TFK7</accession>
<reference evidence="2 3" key="1">
    <citation type="submission" date="2023-02" db="EMBL/GenBank/DDBJ databases">
        <title>Genome sequence of Mucilaginibacter jinjuensis strain KACC 16571.</title>
        <authorList>
            <person name="Kim S."/>
            <person name="Heo J."/>
            <person name="Kwon S.-W."/>
        </authorList>
    </citation>
    <scope>NUCLEOTIDE SEQUENCE [LARGE SCALE GENOMIC DNA]</scope>
    <source>
        <strain evidence="2 3">KACC 16571</strain>
    </source>
</reference>
<keyword evidence="1" id="KW-0732">Signal</keyword>
<dbReference type="RefSeq" id="WP_273633014.1">
    <property type="nucleotide sequence ID" value="NZ_CP117167.1"/>
</dbReference>
<dbReference type="EMBL" id="CP117167">
    <property type="protein sequence ID" value="WCT14513.1"/>
    <property type="molecule type" value="Genomic_DNA"/>
</dbReference>